<protein>
    <submittedName>
        <fullName evidence="4">SCAN box domain-containing protein</fullName>
    </submittedName>
</protein>
<evidence type="ECO:0000313" key="2">
    <source>
        <dbReference type="EMBL" id="VDP94237.1"/>
    </source>
</evidence>
<feature type="compositionally biased region" description="Basic and acidic residues" evidence="1">
    <location>
        <begin position="327"/>
        <end position="340"/>
    </location>
</feature>
<accession>A0A183BCM8</accession>
<sequence>MWEPAKRRYILFSLVEEPMYDQIHQEVPEDVTDETFDIIRSIVVPHRRKKQVRDAFRYRTQRLDETAQRFAAELRKLATSAFSECEPSFKEQSVLHQFADGVRPAAVQNSFVEKPPVSLKEAVDRASSLEEPPAAPKHVSDPGLAKCRWSPRRHPMRRDGQGPSSREQWKKQWNSWSSRNSHSSKGFLHINGECGTFEASPRRRRDRIMGCNTRPRHDHIKDLLANAGTMSDRERSQLRNTISKYQNVFAWTEGISSCQYQLRHKTATNAANGSSTRTGTPENSTAPSKTLLRQEDLWFAGATRRTSVAEINDPITWHAVKTETRVEKAVHSNRRPELHHMPRGQGWRRSE</sequence>
<feature type="region of interest" description="Disordered" evidence="1">
    <location>
        <begin position="269"/>
        <end position="289"/>
    </location>
</feature>
<evidence type="ECO:0000256" key="1">
    <source>
        <dbReference type="SAM" id="MobiDB-lite"/>
    </source>
</evidence>
<organism evidence="4">
    <name type="scientific">Echinostoma caproni</name>
    <dbReference type="NCBI Taxonomy" id="27848"/>
    <lineage>
        <taxon>Eukaryota</taxon>
        <taxon>Metazoa</taxon>
        <taxon>Spiralia</taxon>
        <taxon>Lophotrochozoa</taxon>
        <taxon>Platyhelminthes</taxon>
        <taxon>Trematoda</taxon>
        <taxon>Digenea</taxon>
        <taxon>Plagiorchiida</taxon>
        <taxon>Echinostomata</taxon>
        <taxon>Echinostomatoidea</taxon>
        <taxon>Echinostomatidae</taxon>
        <taxon>Echinostoma</taxon>
    </lineage>
</organism>
<reference evidence="2 3" key="2">
    <citation type="submission" date="2018-11" db="EMBL/GenBank/DDBJ databases">
        <authorList>
            <consortium name="Pathogen Informatics"/>
        </authorList>
    </citation>
    <scope>NUCLEOTIDE SEQUENCE [LARGE SCALE GENOMIC DNA]</scope>
    <source>
        <strain evidence="2 3">Egypt</strain>
    </source>
</reference>
<dbReference type="WBParaSite" id="ECPE_0001700601-mRNA-1">
    <property type="protein sequence ID" value="ECPE_0001700601-mRNA-1"/>
    <property type="gene ID" value="ECPE_0001700601"/>
</dbReference>
<evidence type="ECO:0000313" key="3">
    <source>
        <dbReference type="Proteomes" id="UP000272942"/>
    </source>
</evidence>
<evidence type="ECO:0000313" key="4">
    <source>
        <dbReference type="WBParaSite" id="ECPE_0001700601-mRNA-1"/>
    </source>
</evidence>
<dbReference type="EMBL" id="UZAN01066748">
    <property type="protein sequence ID" value="VDP94237.1"/>
    <property type="molecule type" value="Genomic_DNA"/>
</dbReference>
<feature type="region of interest" description="Disordered" evidence="1">
    <location>
        <begin position="327"/>
        <end position="351"/>
    </location>
</feature>
<reference evidence="4" key="1">
    <citation type="submission" date="2016-06" db="UniProtKB">
        <authorList>
            <consortium name="WormBaseParasite"/>
        </authorList>
    </citation>
    <scope>IDENTIFICATION</scope>
</reference>
<dbReference type="Proteomes" id="UP000272942">
    <property type="component" value="Unassembled WGS sequence"/>
</dbReference>
<feature type="region of interest" description="Disordered" evidence="1">
    <location>
        <begin position="123"/>
        <end position="193"/>
    </location>
</feature>
<gene>
    <name evidence="2" type="ORF">ECPE_LOCUS16963</name>
</gene>
<proteinExistence type="predicted"/>
<name>A0A183BCM8_9TREM</name>
<keyword evidence="3" id="KW-1185">Reference proteome</keyword>
<feature type="compositionally biased region" description="Polar residues" evidence="1">
    <location>
        <begin position="269"/>
        <end position="288"/>
    </location>
</feature>
<dbReference type="AlphaFoldDB" id="A0A183BCM8"/>
<dbReference type="OrthoDB" id="8047091at2759"/>
<feature type="compositionally biased region" description="Low complexity" evidence="1">
    <location>
        <begin position="173"/>
        <end position="184"/>
    </location>
</feature>